<name>A0A7S3PR87_9STRA</name>
<dbReference type="InterPro" id="IPR010662">
    <property type="entry name" value="RBBP9/YdeN"/>
</dbReference>
<dbReference type="PANTHER" id="PTHR15394">
    <property type="entry name" value="SERINE HYDROLASE RBBP9"/>
    <property type="match status" value="1"/>
</dbReference>
<sequence length="190" mass="20590">MSKILIVPGNSGGGDIRPCNFYGWAEKELQSRGLKVVLPENGMPDPLGARESIWIPHILTMGADENSIIVGHSSGAAAALRLAEKHKLAGIVLVAAYDSDLGDENERTSGYFSRPFDWSAIKDNCGFIVQFAGSADSLVPIGVQREVAQKLAPTCKYIEIAGGDHFFTPPFPQLIDVIVEHVRTKRNSDE</sequence>
<reference evidence="1" key="1">
    <citation type="submission" date="2021-01" db="EMBL/GenBank/DDBJ databases">
        <authorList>
            <person name="Corre E."/>
            <person name="Pelletier E."/>
            <person name="Niang G."/>
            <person name="Scheremetjew M."/>
            <person name="Finn R."/>
            <person name="Kale V."/>
            <person name="Holt S."/>
            <person name="Cochrane G."/>
            <person name="Meng A."/>
            <person name="Brown T."/>
            <person name="Cohen L."/>
        </authorList>
    </citation>
    <scope>NUCLEOTIDE SEQUENCE</scope>
    <source>
        <strain evidence="1">GSBS06</strain>
    </source>
</reference>
<dbReference type="PANTHER" id="PTHR15394:SF3">
    <property type="entry name" value="SERINE HYDROLASE RBBP9"/>
    <property type="match status" value="1"/>
</dbReference>
<protein>
    <recommendedName>
        <fullName evidence="2">AB hydrolase-1 domain-containing protein</fullName>
    </recommendedName>
</protein>
<dbReference type="SUPFAM" id="SSF53474">
    <property type="entry name" value="alpha/beta-Hydrolases"/>
    <property type="match status" value="1"/>
</dbReference>
<evidence type="ECO:0000313" key="1">
    <source>
        <dbReference type="EMBL" id="CAE0448018.1"/>
    </source>
</evidence>
<accession>A0A7S3PR87</accession>
<dbReference type="AlphaFoldDB" id="A0A7S3PR87"/>
<evidence type="ECO:0008006" key="2">
    <source>
        <dbReference type="Google" id="ProtNLM"/>
    </source>
</evidence>
<dbReference type="Gene3D" id="3.40.50.1820">
    <property type="entry name" value="alpha/beta hydrolase"/>
    <property type="match status" value="1"/>
</dbReference>
<dbReference type="EMBL" id="HBIN01023351">
    <property type="protein sequence ID" value="CAE0448018.1"/>
    <property type="molecule type" value="Transcribed_RNA"/>
</dbReference>
<dbReference type="Pfam" id="PF06821">
    <property type="entry name" value="Ser_hydrolase"/>
    <property type="match status" value="1"/>
</dbReference>
<organism evidence="1">
    <name type="scientific">Aplanochytrium stocchinoi</name>
    <dbReference type="NCBI Taxonomy" id="215587"/>
    <lineage>
        <taxon>Eukaryota</taxon>
        <taxon>Sar</taxon>
        <taxon>Stramenopiles</taxon>
        <taxon>Bigyra</taxon>
        <taxon>Labyrinthulomycetes</taxon>
        <taxon>Thraustochytrida</taxon>
        <taxon>Thraustochytriidae</taxon>
        <taxon>Aplanochytrium</taxon>
    </lineage>
</organism>
<gene>
    <name evidence="1" type="ORF">ASTO00021_LOCUS17982</name>
</gene>
<dbReference type="InterPro" id="IPR029058">
    <property type="entry name" value="AB_hydrolase_fold"/>
</dbReference>
<proteinExistence type="predicted"/>